<evidence type="ECO:0000256" key="1">
    <source>
        <dbReference type="ARBA" id="ARBA00001946"/>
    </source>
</evidence>
<keyword evidence="5" id="KW-0479">Metal-binding</keyword>
<evidence type="ECO:0000259" key="12">
    <source>
        <dbReference type="Pfam" id="PF13735"/>
    </source>
</evidence>
<keyword evidence="8 9" id="KW-0694">RNA-binding</keyword>
<dbReference type="SUPFAM" id="SSF81301">
    <property type="entry name" value="Nucleotidyltransferase"/>
    <property type="match status" value="1"/>
</dbReference>
<evidence type="ECO:0000256" key="6">
    <source>
        <dbReference type="ARBA" id="ARBA00022741"/>
    </source>
</evidence>
<gene>
    <name evidence="13" type="ORF">LKE05_10765</name>
</gene>
<dbReference type="EMBL" id="JAJEQM010000015">
    <property type="protein sequence ID" value="MCC2211268.1"/>
    <property type="molecule type" value="Genomic_DNA"/>
</dbReference>
<evidence type="ECO:0000256" key="7">
    <source>
        <dbReference type="ARBA" id="ARBA00022842"/>
    </source>
</evidence>
<protein>
    <submittedName>
        <fullName evidence="13">CCA tRNA nucleotidyltransferase</fullName>
        <ecNumber evidence="13">2.7.7.72</ecNumber>
    </submittedName>
</protein>
<dbReference type="GO" id="GO:0000049">
    <property type="term" value="F:tRNA binding"/>
    <property type="evidence" value="ECO:0007669"/>
    <property type="project" value="TreeGrafter"/>
</dbReference>
<dbReference type="CDD" id="cd05398">
    <property type="entry name" value="NT_ClassII-CCAase"/>
    <property type="match status" value="1"/>
</dbReference>
<evidence type="ECO:0000256" key="4">
    <source>
        <dbReference type="ARBA" id="ARBA00022695"/>
    </source>
</evidence>
<dbReference type="EC" id="2.7.7.72" evidence="13"/>
<keyword evidence="6" id="KW-0547">Nucleotide-binding</keyword>
<reference evidence="13 14" key="1">
    <citation type="submission" date="2021-10" db="EMBL/GenBank/DDBJ databases">
        <title>Anaerobic single-cell dispensing facilitates the cultivation of human gut bacteria.</title>
        <authorList>
            <person name="Afrizal A."/>
        </authorList>
    </citation>
    <scope>NUCLEOTIDE SEQUENCE [LARGE SCALE GENOMIC DNA]</scope>
    <source>
        <strain evidence="13 14">CLA-AA-H232</strain>
    </source>
</reference>
<dbReference type="InterPro" id="IPR043519">
    <property type="entry name" value="NT_sf"/>
</dbReference>
<dbReference type="InterPro" id="IPR050264">
    <property type="entry name" value="Bact_CCA-adding_enz_type3_sf"/>
</dbReference>
<comment type="caution">
    <text evidence="13">The sequence shown here is derived from an EMBL/GenBank/DDBJ whole genome shotgun (WGS) entry which is preliminary data.</text>
</comment>
<dbReference type="InterPro" id="IPR002646">
    <property type="entry name" value="PolA_pol_head_dom"/>
</dbReference>
<dbReference type="Pfam" id="PF12627">
    <property type="entry name" value="PolyA_pol_RNAbd"/>
    <property type="match status" value="1"/>
</dbReference>
<dbReference type="CDD" id="cd00077">
    <property type="entry name" value="HDc"/>
    <property type="match status" value="1"/>
</dbReference>
<dbReference type="Gene3D" id="3.30.460.10">
    <property type="entry name" value="Beta Polymerase, domain 2"/>
    <property type="match status" value="1"/>
</dbReference>
<feature type="domain" description="Poly A polymerase head" evidence="10">
    <location>
        <begin position="23"/>
        <end position="143"/>
    </location>
</feature>
<evidence type="ECO:0000256" key="9">
    <source>
        <dbReference type="RuleBase" id="RU003953"/>
    </source>
</evidence>
<feature type="domain" description="CCA-adding enzyme C-terminal" evidence="12">
    <location>
        <begin position="300"/>
        <end position="436"/>
    </location>
</feature>
<keyword evidence="14" id="KW-1185">Reference proteome</keyword>
<evidence type="ECO:0000256" key="3">
    <source>
        <dbReference type="ARBA" id="ARBA00022694"/>
    </source>
</evidence>
<sequence length="452" mass="52094">MEFILPDSVMNILSRLETDGFSAFVAGGAVRDTIMGKTPHDYDIATSARPEEVKKLFRRTIDTGIKHGTITVVHNKTGYEVTTFRTDGEYSDGRHPQSVCFVDDAREDCARRDFTINAMMYLPKTGIIDYFGGQHDIENKIIRCVGNPEKRFKEDALRMLRAIRFSAVLSFRIEDETWKAIKKCAVLIKKVSHERILEEVNKMLLSENPDYIRKLHECGLLQYIMPELERCFGEPQRNKYHIYDVGEHIMHTVKCTPNDLVLRWAALMHDIGKPCCSSTDQNGIIHFYGHHRESCKIAVDLMHRLRMDNDTIREVSILVENHDVRVEPSLPAVKRMMARTGEVLFEKLLILQTADNMAKNLEHFPEKKNRIDASMQIYKQILAERQPYLVSHLAVNGKDLIRLGYRPGREIGDVLRKLIDEVIIDANLNNRDYLLKEARILKKSNSKNGSQR</sequence>
<dbReference type="PANTHER" id="PTHR46173:SF1">
    <property type="entry name" value="CCA TRNA NUCLEOTIDYLTRANSFERASE 1, MITOCHONDRIAL"/>
    <property type="match status" value="1"/>
</dbReference>
<evidence type="ECO:0000256" key="5">
    <source>
        <dbReference type="ARBA" id="ARBA00022723"/>
    </source>
</evidence>
<dbReference type="Pfam" id="PF01743">
    <property type="entry name" value="PolyA_pol"/>
    <property type="match status" value="1"/>
</dbReference>
<comment type="cofactor">
    <cofactor evidence="1">
        <name>Mg(2+)</name>
        <dbReference type="ChEBI" id="CHEBI:18420"/>
    </cofactor>
</comment>
<organism evidence="13 14">
    <name type="scientific">Hominilimicola fabiformis</name>
    <dbReference type="NCBI Taxonomy" id="2885356"/>
    <lineage>
        <taxon>Bacteria</taxon>
        <taxon>Bacillati</taxon>
        <taxon>Bacillota</taxon>
        <taxon>Clostridia</taxon>
        <taxon>Eubacteriales</taxon>
        <taxon>Oscillospiraceae</taxon>
        <taxon>Hominilimicola</taxon>
    </lineage>
</organism>
<comment type="similarity">
    <text evidence="9">Belongs to the tRNA nucleotidyltransferase/poly(A) polymerase family.</text>
</comment>
<dbReference type="InterPro" id="IPR032828">
    <property type="entry name" value="PolyA_RNA-bd"/>
</dbReference>
<dbReference type="InterPro" id="IPR032810">
    <property type="entry name" value="CCA-adding_enz_C"/>
</dbReference>
<dbReference type="GO" id="GO:0046872">
    <property type="term" value="F:metal ion binding"/>
    <property type="evidence" value="ECO:0007669"/>
    <property type="project" value="UniProtKB-KW"/>
</dbReference>
<dbReference type="Pfam" id="PF13735">
    <property type="entry name" value="tRNA_NucTran2_2"/>
    <property type="match status" value="1"/>
</dbReference>
<evidence type="ECO:0000313" key="13">
    <source>
        <dbReference type="EMBL" id="MCC2211268.1"/>
    </source>
</evidence>
<dbReference type="Gene3D" id="1.10.3090.10">
    <property type="entry name" value="cca-adding enzyme, domain 2"/>
    <property type="match status" value="1"/>
</dbReference>
<feature type="domain" description="tRNA nucleotidyltransferase/poly(A) polymerase RNA and SrmB- binding" evidence="11">
    <location>
        <begin position="171"/>
        <end position="230"/>
    </location>
</feature>
<dbReference type="RefSeq" id="WP_308456860.1">
    <property type="nucleotide sequence ID" value="NZ_JAJEQM010000015.1"/>
</dbReference>
<evidence type="ECO:0000259" key="11">
    <source>
        <dbReference type="Pfam" id="PF12627"/>
    </source>
</evidence>
<keyword evidence="2 9" id="KW-0808">Transferase</keyword>
<proteinExistence type="inferred from homology"/>
<dbReference type="GO" id="GO:0004810">
    <property type="term" value="F:CCA tRNA nucleotidyltransferase activity"/>
    <property type="evidence" value="ECO:0007669"/>
    <property type="project" value="UniProtKB-EC"/>
</dbReference>
<dbReference type="AlphaFoldDB" id="A0AAE3J9T9"/>
<dbReference type="SUPFAM" id="SSF81891">
    <property type="entry name" value="Poly A polymerase C-terminal region-like"/>
    <property type="match status" value="1"/>
</dbReference>
<keyword evidence="7" id="KW-0460">Magnesium</keyword>
<keyword evidence="3" id="KW-0819">tRNA processing</keyword>
<dbReference type="InterPro" id="IPR003607">
    <property type="entry name" value="HD/PDEase_dom"/>
</dbReference>
<accession>A0AAE3J9T9</accession>
<dbReference type="Gene3D" id="1.10.246.80">
    <property type="match status" value="1"/>
</dbReference>
<name>A0AAE3J9T9_9FIRM</name>
<keyword evidence="4 13" id="KW-0548">Nucleotidyltransferase</keyword>
<dbReference type="PANTHER" id="PTHR46173">
    <property type="entry name" value="CCA TRNA NUCLEOTIDYLTRANSFERASE 1, MITOCHONDRIAL"/>
    <property type="match status" value="1"/>
</dbReference>
<dbReference type="GO" id="GO:0008033">
    <property type="term" value="P:tRNA processing"/>
    <property type="evidence" value="ECO:0007669"/>
    <property type="project" value="UniProtKB-KW"/>
</dbReference>
<evidence type="ECO:0000259" key="10">
    <source>
        <dbReference type="Pfam" id="PF01743"/>
    </source>
</evidence>
<evidence type="ECO:0000256" key="8">
    <source>
        <dbReference type="ARBA" id="ARBA00022884"/>
    </source>
</evidence>
<dbReference type="GO" id="GO:0000166">
    <property type="term" value="F:nucleotide binding"/>
    <property type="evidence" value="ECO:0007669"/>
    <property type="project" value="UniProtKB-KW"/>
</dbReference>
<dbReference type="Proteomes" id="UP001198242">
    <property type="component" value="Unassembled WGS sequence"/>
</dbReference>
<dbReference type="NCBIfam" id="NF009814">
    <property type="entry name" value="PRK13299.1"/>
    <property type="match status" value="1"/>
</dbReference>
<evidence type="ECO:0000256" key="2">
    <source>
        <dbReference type="ARBA" id="ARBA00022679"/>
    </source>
</evidence>
<evidence type="ECO:0000313" key="14">
    <source>
        <dbReference type="Proteomes" id="UP001198242"/>
    </source>
</evidence>